<organism evidence="2 3">
    <name type="scientific">Streptomyces clavifer</name>
    <dbReference type="NCBI Taxonomy" id="68188"/>
    <lineage>
        <taxon>Bacteria</taxon>
        <taxon>Bacillati</taxon>
        <taxon>Actinomycetota</taxon>
        <taxon>Actinomycetes</taxon>
        <taxon>Kitasatosporales</taxon>
        <taxon>Streptomycetaceae</taxon>
        <taxon>Streptomyces</taxon>
    </lineage>
</organism>
<evidence type="ECO:0000256" key="1">
    <source>
        <dbReference type="SAM" id="MobiDB-lite"/>
    </source>
</evidence>
<feature type="region of interest" description="Disordered" evidence="1">
    <location>
        <begin position="191"/>
        <end position="265"/>
    </location>
</feature>
<gene>
    <name evidence="2" type="ORF">JOF59_005911</name>
</gene>
<proteinExistence type="predicted"/>
<sequence>MSPPTRCVDLTRPAQGGGEAAAEVLLGDLGGAARRHWPGPVTPGSGRPRRRSRHSAEMVSDPRRRSPAFQDAPDVVRDLDPQTAEHVREVRHGEVPEVGGTFSKRAPVTGVARCITAAPANWPFLIRWTGRRSSFATRRDPGLRLPQEALEVPVQPARKRNDRCVQAVGAGNVLDGDRVVEKVAENTGSSVAVPWPGRRSSGRAGARVRRTRKKIPHVPASRRKIHGKFPHTQLLRRGRSMPQPAPEPRPPRTSLGDSTKPSCAT</sequence>
<name>A0ABS4VHM7_9ACTN</name>
<feature type="compositionally biased region" description="Polar residues" evidence="1">
    <location>
        <begin position="255"/>
        <end position="265"/>
    </location>
</feature>
<reference evidence="2 3" key="1">
    <citation type="submission" date="2021-03" db="EMBL/GenBank/DDBJ databases">
        <title>Sequencing the genomes of 1000 actinobacteria strains.</title>
        <authorList>
            <person name="Klenk H.-P."/>
        </authorList>
    </citation>
    <scope>NUCLEOTIDE SEQUENCE [LARGE SCALE GENOMIC DNA]</scope>
    <source>
        <strain evidence="2 3">DSM 40843</strain>
    </source>
</reference>
<comment type="caution">
    <text evidence="2">The sequence shown here is derived from an EMBL/GenBank/DDBJ whole genome shotgun (WGS) entry which is preliminary data.</text>
</comment>
<feature type="compositionally biased region" description="Basic residues" evidence="1">
    <location>
        <begin position="206"/>
        <end position="239"/>
    </location>
</feature>
<dbReference type="Proteomes" id="UP001519311">
    <property type="component" value="Unassembled WGS sequence"/>
</dbReference>
<evidence type="ECO:0000313" key="3">
    <source>
        <dbReference type="Proteomes" id="UP001519311"/>
    </source>
</evidence>
<evidence type="ECO:0000313" key="2">
    <source>
        <dbReference type="EMBL" id="MBP2363419.1"/>
    </source>
</evidence>
<feature type="compositionally biased region" description="Basic and acidic residues" evidence="1">
    <location>
        <begin position="54"/>
        <end position="64"/>
    </location>
</feature>
<dbReference type="EMBL" id="JAGINS010000002">
    <property type="protein sequence ID" value="MBP2363419.1"/>
    <property type="molecule type" value="Genomic_DNA"/>
</dbReference>
<feature type="region of interest" description="Disordered" evidence="1">
    <location>
        <begin position="30"/>
        <end position="71"/>
    </location>
</feature>
<keyword evidence="3" id="KW-1185">Reference proteome</keyword>
<accession>A0ABS4VHM7</accession>
<protein>
    <submittedName>
        <fullName evidence="2">Uncharacterized protein</fullName>
    </submittedName>
</protein>